<comment type="similarity">
    <text evidence="1">Belongs to the AHA1 family.</text>
</comment>
<dbReference type="EMBL" id="JAWXVI010000003">
    <property type="protein sequence ID" value="MDX6188669.1"/>
    <property type="molecule type" value="Genomic_DNA"/>
</dbReference>
<dbReference type="Pfam" id="PF08327">
    <property type="entry name" value="AHSA1"/>
    <property type="match status" value="1"/>
</dbReference>
<name>A0ABU4R7V2_9FLAO</name>
<dbReference type="InterPro" id="IPR013538">
    <property type="entry name" value="ASHA1/2-like_C"/>
</dbReference>
<dbReference type="RefSeq" id="WP_230004769.1">
    <property type="nucleotide sequence ID" value="NZ_CP087134.1"/>
</dbReference>
<evidence type="ECO:0000256" key="1">
    <source>
        <dbReference type="ARBA" id="ARBA00006817"/>
    </source>
</evidence>
<accession>A0ABU4R7V2</accession>
<evidence type="ECO:0000259" key="2">
    <source>
        <dbReference type="Pfam" id="PF08327"/>
    </source>
</evidence>
<keyword evidence="4" id="KW-1185">Reference proteome</keyword>
<feature type="domain" description="Activator of Hsp90 ATPase homologue 1/2-like C-terminal" evidence="2">
    <location>
        <begin position="14"/>
        <end position="139"/>
    </location>
</feature>
<evidence type="ECO:0000313" key="4">
    <source>
        <dbReference type="Proteomes" id="UP001273350"/>
    </source>
</evidence>
<protein>
    <submittedName>
        <fullName evidence="3">SRPBCC domain-containing protein</fullName>
    </submittedName>
</protein>
<dbReference type="Gene3D" id="3.30.530.20">
    <property type="match status" value="1"/>
</dbReference>
<proteinExistence type="inferred from homology"/>
<sequence length="142" mass="16431">MKTEIKHKWFYNQSPEEIWLYLTDADLIAQWIMPNDFKLALGHEFTFRTNPIPSLDLDGIMHCKVLEIIPHQKLVYSWTAGPGNKVITLDTVVEWTLEKKDNGTELYLLHTGFKEANISILNGMTDGWLKIMEKLVNALNTK</sequence>
<gene>
    <name evidence="3" type="ORF">SGQ83_04840</name>
</gene>
<dbReference type="CDD" id="cd07814">
    <property type="entry name" value="SRPBCC_CalC_Aha1-like"/>
    <property type="match status" value="1"/>
</dbReference>
<dbReference type="Proteomes" id="UP001273350">
    <property type="component" value="Unassembled WGS sequence"/>
</dbReference>
<reference evidence="3 4" key="1">
    <citation type="submission" date="2023-11" db="EMBL/GenBank/DDBJ databases">
        <title>Unpublished Manusciprt.</title>
        <authorList>
            <person name="Saticioglu I.B."/>
            <person name="Ay H."/>
            <person name="Ajmi N."/>
            <person name="Altun S."/>
            <person name="Duman M."/>
        </authorList>
    </citation>
    <scope>NUCLEOTIDE SEQUENCE [LARGE SCALE GENOMIC DNA]</scope>
    <source>
        <strain evidence="3 4">Fl-318</strain>
    </source>
</reference>
<dbReference type="SUPFAM" id="SSF55961">
    <property type="entry name" value="Bet v1-like"/>
    <property type="match status" value="1"/>
</dbReference>
<comment type="caution">
    <text evidence="3">The sequence shown here is derived from an EMBL/GenBank/DDBJ whole genome shotgun (WGS) entry which is preliminary data.</text>
</comment>
<organism evidence="3 4">
    <name type="scientific">Flavobacterium cupriresistens</name>
    <dbReference type="NCBI Taxonomy" id="2893885"/>
    <lineage>
        <taxon>Bacteria</taxon>
        <taxon>Pseudomonadati</taxon>
        <taxon>Bacteroidota</taxon>
        <taxon>Flavobacteriia</taxon>
        <taxon>Flavobacteriales</taxon>
        <taxon>Flavobacteriaceae</taxon>
        <taxon>Flavobacterium</taxon>
    </lineage>
</organism>
<evidence type="ECO:0000313" key="3">
    <source>
        <dbReference type="EMBL" id="MDX6188669.1"/>
    </source>
</evidence>
<dbReference type="InterPro" id="IPR023393">
    <property type="entry name" value="START-like_dom_sf"/>
</dbReference>